<dbReference type="NCBIfam" id="TIGR01792">
    <property type="entry name" value="urease_alph"/>
    <property type="match status" value="1"/>
</dbReference>
<feature type="domain" description="Urease" evidence="13">
    <location>
        <begin position="134"/>
        <end position="572"/>
    </location>
</feature>
<dbReference type="NCBIfam" id="NF009685">
    <property type="entry name" value="PRK13206.1"/>
    <property type="match status" value="1"/>
</dbReference>
<dbReference type="RefSeq" id="WP_102769198.1">
    <property type="nucleotide sequence ID" value="NZ_POSP01000003.1"/>
</dbReference>
<evidence type="ECO:0000256" key="1">
    <source>
        <dbReference type="ARBA" id="ARBA00004897"/>
    </source>
</evidence>
<dbReference type="GO" id="GO:0016151">
    <property type="term" value="F:nickel cation binding"/>
    <property type="evidence" value="ECO:0007669"/>
    <property type="project" value="UniProtKB-UniRule"/>
</dbReference>
<dbReference type="InterPro" id="IPR032466">
    <property type="entry name" value="Metal_Hydrolase"/>
</dbReference>
<name>A0A2N8L0N7_9BURK</name>
<comment type="subcellular location">
    <subcellularLocation>
        <location evidence="5 10">Cytoplasm</location>
    </subcellularLocation>
</comment>
<dbReference type="PROSITE" id="PS51368">
    <property type="entry name" value="UREASE_3"/>
    <property type="match status" value="1"/>
</dbReference>
<evidence type="ECO:0000256" key="3">
    <source>
        <dbReference type="ARBA" id="ARBA00022723"/>
    </source>
</evidence>
<dbReference type="AlphaFoldDB" id="A0A2N8L0N7"/>
<dbReference type="PROSITE" id="PS01120">
    <property type="entry name" value="UREASE_1"/>
    <property type="match status" value="1"/>
</dbReference>
<feature type="binding site" evidence="5 10">
    <location>
        <position position="224"/>
    </location>
    <ligand>
        <name>substrate</name>
    </ligand>
</feature>
<keyword evidence="15" id="KW-1185">Reference proteome</keyword>
<dbReference type="InterPro" id="IPR011059">
    <property type="entry name" value="Metal-dep_hydrolase_composite"/>
</dbReference>
<feature type="binding site" evidence="5 8">
    <location>
        <position position="277"/>
    </location>
    <ligand>
        <name>Ni(2+)</name>
        <dbReference type="ChEBI" id="CHEBI:49786"/>
        <label>2</label>
    </ligand>
</feature>
<evidence type="ECO:0000256" key="6">
    <source>
        <dbReference type="NCBIfam" id="TIGR01792"/>
    </source>
</evidence>
<dbReference type="Proteomes" id="UP000235916">
    <property type="component" value="Unassembled WGS sequence"/>
</dbReference>
<feature type="binding site" evidence="5 8">
    <location>
        <position position="251"/>
    </location>
    <ligand>
        <name>Ni(2+)</name>
        <dbReference type="ChEBI" id="CHEBI:49786"/>
        <label>2</label>
    </ligand>
</feature>
<keyword evidence="4 5" id="KW-0378">Hydrolase</keyword>
<dbReference type="NCBIfam" id="NF009686">
    <property type="entry name" value="PRK13207.1"/>
    <property type="match status" value="1"/>
</dbReference>
<comment type="pathway">
    <text evidence="1 5">Nitrogen metabolism; urea degradation; CO(2) and NH(3) from urea (urease route): step 1/1.</text>
</comment>
<evidence type="ECO:0000259" key="13">
    <source>
        <dbReference type="PROSITE" id="PS51368"/>
    </source>
</evidence>
<dbReference type="InterPro" id="IPR006680">
    <property type="entry name" value="Amidohydro-rel"/>
</dbReference>
<protein>
    <recommendedName>
        <fullName evidence="5 6">Urease subunit alpha</fullName>
        <ecNumber evidence="5 6">3.5.1.5</ecNumber>
    </recommendedName>
    <alternativeName>
        <fullName evidence="5">Urea amidohydrolase subunit alpha</fullName>
    </alternativeName>
</protein>
<dbReference type="GO" id="GO:0009039">
    <property type="term" value="F:urease activity"/>
    <property type="evidence" value="ECO:0007669"/>
    <property type="project" value="UniProtKB-UniRule"/>
</dbReference>
<accession>A0A2N8L0N7</accession>
<comment type="caution">
    <text evidence="14">The sequence shown here is derived from an EMBL/GenBank/DDBJ whole genome shotgun (WGS) entry which is preliminary data.</text>
</comment>
<dbReference type="HAMAP" id="MF_01953">
    <property type="entry name" value="Urease_alpha"/>
    <property type="match status" value="1"/>
</dbReference>
<comment type="similarity">
    <text evidence="5 12">Belongs to the metallo-dependent hydrolases superfamily. Urease alpha subunit family.</text>
</comment>
<dbReference type="InterPro" id="IPR011612">
    <property type="entry name" value="Urease_alpha_N_dom"/>
</dbReference>
<keyword evidence="3 5" id="KW-0479">Metal-binding</keyword>
<dbReference type="InterPro" id="IPR050112">
    <property type="entry name" value="Urease_alpha_subunit"/>
</dbReference>
<dbReference type="GO" id="GO:0043419">
    <property type="term" value="P:urea catabolic process"/>
    <property type="evidence" value="ECO:0007669"/>
    <property type="project" value="UniProtKB-UniRule"/>
</dbReference>
<organism evidence="14 15">
    <name type="scientific">Kinneretia aquatilis</name>
    <dbReference type="NCBI Taxonomy" id="2070761"/>
    <lineage>
        <taxon>Bacteria</taxon>
        <taxon>Pseudomonadati</taxon>
        <taxon>Pseudomonadota</taxon>
        <taxon>Betaproteobacteria</taxon>
        <taxon>Burkholderiales</taxon>
        <taxon>Sphaerotilaceae</taxon>
        <taxon>Roseateles</taxon>
    </lineage>
</organism>
<gene>
    <name evidence="5 14" type="primary">ureC</name>
    <name evidence="14" type="ORF">C1O66_18275</name>
</gene>
<dbReference type="Gene3D" id="3.20.20.140">
    <property type="entry name" value="Metal-dependent hydrolases"/>
    <property type="match status" value="1"/>
</dbReference>
<evidence type="ECO:0000313" key="14">
    <source>
        <dbReference type="EMBL" id="PND39280.1"/>
    </source>
</evidence>
<dbReference type="InterPro" id="IPR017950">
    <property type="entry name" value="Urease_AS"/>
</dbReference>
<dbReference type="InterPro" id="IPR029754">
    <property type="entry name" value="Urease_Ni-bd"/>
</dbReference>
<dbReference type="PANTHER" id="PTHR43440:SF1">
    <property type="entry name" value="UREASE"/>
    <property type="match status" value="1"/>
</dbReference>
<dbReference type="Pfam" id="PF01979">
    <property type="entry name" value="Amidohydro_1"/>
    <property type="match status" value="1"/>
</dbReference>
<feature type="binding site" evidence="5 8">
    <location>
        <position position="365"/>
    </location>
    <ligand>
        <name>Ni(2+)</name>
        <dbReference type="ChEBI" id="CHEBI:49786"/>
        <label>1</label>
    </ligand>
</feature>
<dbReference type="InterPro" id="IPR017951">
    <property type="entry name" value="Urease_asu_c"/>
</dbReference>
<evidence type="ECO:0000256" key="7">
    <source>
        <dbReference type="PIRSR" id="PIRSR611612-50"/>
    </source>
</evidence>
<evidence type="ECO:0000313" key="15">
    <source>
        <dbReference type="Proteomes" id="UP000235916"/>
    </source>
</evidence>
<comment type="PTM">
    <text evidence="7">Carbamylation allows a single lysine to coordinate two nickel ions.</text>
</comment>
<comment type="subunit">
    <text evidence="5">Heterotrimer of UreA (gamma), UreB (beta) and UreC (alpha) subunits. Three heterotrimers associate to form the active enzyme.</text>
</comment>
<feature type="binding site" description="via carbamate group" evidence="5 8">
    <location>
        <position position="222"/>
    </location>
    <ligand>
        <name>Ni(2+)</name>
        <dbReference type="ChEBI" id="CHEBI:49786"/>
        <label>2</label>
    </ligand>
</feature>
<comment type="catalytic activity">
    <reaction evidence="5 11">
        <text>urea + 2 H2O + H(+) = hydrogencarbonate + 2 NH4(+)</text>
        <dbReference type="Rhea" id="RHEA:20557"/>
        <dbReference type="ChEBI" id="CHEBI:15377"/>
        <dbReference type="ChEBI" id="CHEBI:15378"/>
        <dbReference type="ChEBI" id="CHEBI:16199"/>
        <dbReference type="ChEBI" id="CHEBI:17544"/>
        <dbReference type="ChEBI" id="CHEBI:28938"/>
        <dbReference type="EC" id="3.5.1.5"/>
    </reaction>
</comment>
<keyword evidence="2 5" id="KW-0533">Nickel</keyword>
<dbReference type="PANTHER" id="PTHR43440">
    <property type="entry name" value="UREASE"/>
    <property type="match status" value="1"/>
</dbReference>
<comment type="PTM">
    <text evidence="5">Carboxylation allows a single lysine to coordinate two nickel ions.</text>
</comment>
<dbReference type="PROSITE" id="PS00145">
    <property type="entry name" value="UREASE_2"/>
    <property type="match status" value="1"/>
</dbReference>
<feature type="binding site" description="via carbamate group" evidence="5 8">
    <location>
        <position position="222"/>
    </location>
    <ligand>
        <name>Ni(2+)</name>
        <dbReference type="ChEBI" id="CHEBI:49786"/>
        <label>1</label>
    </ligand>
</feature>
<dbReference type="PRINTS" id="PR01752">
    <property type="entry name" value="UREASE"/>
</dbReference>
<feature type="active site" description="Proton donor" evidence="5 9">
    <location>
        <position position="325"/>
    </location>
</feature>
<dbReference type="OrthoDB" id="9802793at2"/>
<dbReference type="InterPro" id="IPR005848">
    <property type="entry name" value="Urease_asu"/>
</dbReference>
<feature type="binding site" evidence="5 8">
    <location>
        <position position="139"/>
    </location>
    <ligand>
        <name>Ni(2+)</name>
        <dbReference type="ChEBI" id="CHEBI:49786"/>
        <label>1</label>
    </ligand>
</feature>
<evidence type="ECO:0000256" key="9">
    <source>
        <dbReference type="PIRSR" id="PIRSR611612-52"/>
    </source>
</evidence>
<dbReference type="EMBL" id="POSP01000003">
    <property type="protein sequence ID" value="PND39280.1"/>
    <property type="molecule type" value="Genomic_DNA"/>
</dbReference>
<feature type="modified residue" description="N6-carboxylysine" evidence="5 7">
    <location>
        <position position="222"/>
    </location>
</feature>
<comment type="cofactor">
    <cofactor evidence="5 8 11">
        <name>Ni cation</name>
        <dbReference type="ChEBI" id="CHEBI:25516"/>
    </cofactor>
    <text evidence="5 8 11">Binds 2 nickel ions per subunit.</text>
</comment>
<evidence type="ECO:0000256" key="11">
    <source>
        <dbReference type="RuleBase" id="RU000510"/>
    </source>
</evidence>
<dbReference type="CDD" id="cd00375">
    <property type="entry name" value="Urease_alpha"/>
    <property type="match status" value="1"/>
</dbReference>
<reference evidence="14 15" key="1">
    <citation type="submission" date="2018-01" db="EMBL/GenBank/DDBJ databases">
        <title>Draft genome sequence of Paucibacter aquatile CR182 isolated from freshwater of the Nakdong River.</title>
        <authorList>
            <person name="Choi A."/>
            <person name="Chung E.J."/>
        </authorList>
    </citation>
    <scope>NUCLEOTIDE SEQUENCE [LARGE SCALE GENOMIC DNA]</scope>
    <source>
        <strain evidence="14 15">CR182</strain>
    </source>
</reference>
<feature type="binding site" evidence="5 8">
    <location>
        <position position="141"/>
    </location>
    <ligand>
        <name>Ni(2+)</name>
        <dbReference type="ChEBI" id="CHEBI:49786"/>
        <label>1</label>
    </ligand>
</feature>
<evidence type="ECO:0000256" key="12">
    <source>
        <dbReference type="RuleBase" id="RU004158"/>
    </source>
</evidence>
<keyword evidence="5 10" id="KW-0963">Cytoplasm</keyword>
<evidence type="ECO:0000256" key="10">
    <source>
        <dbReference type="PROSITE-ProRule" id="PRU00700"/>
    </source>
</evidence>
<sequence>MATLGRRAYAEMYGPTVGDRLRLADTELIIEVEQDLTLRAGGYGEEVKFGGGKTIRDGMAQSQRARDEGAVDTVMTNALILDHWGIIKADIGLKNSRIVAIGKAGNPDTQPGVDIIIGPGTEVIACEGLIVTAGAVDTHIHFICPQQIEEALASGVTTMLGGGTGPATGTLATTCTPGAWHLERMLQAADAFPMNLGFLGKGNASQPLALQEQIEAGAIGLKLHEDWGSTPAAIDNCLNVAEATDTQVAIHTDTLNESGFVEDTVAAFKGRTIHTFHTEGAGGGHAPDILKVVGEANVLPSSTNPTRPYTINTLDEHVDMLMVCHHLDPAIAEDLAFAESRIRRETIAAEDILHDLGAISMFSSDSQAMGRVGEVILRCWQTAHKMKLQRGPLPGDGPGNDNARVKRYVAKLAINPAIAHGISHEVGSVEVGKWADLVLWKPAFFGVKPSIILKGGSIALAAMGDPNASIPTPQPVHYRPMFAAFGGALARSSLSFVSQAGLAAGVGQRYGLQKTLAAVRGIRGLGKRDMIHNDYAPRMEVDAQSYAVRADGLLLSCEPAQSLPMTQRYFLF</sequence>
<dbReference type="SUPFAM" id="SSF51556">
    <property type="entry name" value="Metallo-dependent hydrolases"/>
    <property type="match status" value="1"/>
</dbReference>
<evidence type="ECO:0000256" key="5">
    <source>
        <dbReference type="HAMAP-Rule" id="MF_01953"/>
    </source>
</evidence>
<evidence type="ECO:0000256" key="8">
    <source>
        <dbReference type="PIRSR" id="PIRSR611612-51"/>
    </source>
</evidence>
<dbReference type="EC" id="3.5.1.5" evidence="5 6"/>
<dbReference type="Gene3D" id="2.30.40.10">
    <property type="entry name" value="Urease, subunit C, domain 1"/>
    <property type="match status" value="1"/>
</dbReference>
<proteinExistence type="inferred from homology"/>
<dbReference type="GO" id="GO:0005737">
    <property type="term" value="C:cytoplasm"/>
    <property type="evidence" value="ECO:0007669"/>
    <property type="project" value="UniProtKB-SubCell"/>
</dbReference>
<dbReference type="UniPathway" id="UPA00258">
    <property type="reaction ID" value="UER00370"/>
</dbReference>
<evidence type="ECO:0000256" key="2">
    <source>
        <dbReference type="ARBA" id="ARBA00022596"/>
    </source>
</evidence>
<dbReference type="Pfam" id="PF00449">
    <property type="entry name" value="Urease_alpha"/>
    <property type="match status" value="1"/>
</dbReference>
<evidence type="ECO:0000256" key="4">
    <source>
        <dbReference type="ARBA" id="ARBA00022801"/>
    </source>
</evidence>
<dbReference type="SUPFAM" id="SSF51338">
    <property type="entry name" value="Composite domain of metallo-dependent hydrolases"/>
    <property type="match status" value="2"/>
</dbReference>